<evidence type="ECO:0000256" key="1">
    <source>
        <dbReference type="ARBA" id="ARBA00002190"/>
    </source>
</evidence>
<dbReference type="GO" id="GO:0003677">
    <property type="term" value="F:DNA binding"/>
    <property type="evidence" value="ECO:0007669"/>
    <property type="project" value="UniProtKB-KW"/>
</dbReference>
<evidence type="ECO:0000256" key="3">
    <source>
        <dbReference type="ARBA" id="ARBA00022578"/>
    </source>
</evidence>
<evidence type="ECO:0000313" key="6">
    <source>
        <dbReference type="EMBL" id="MBB5124735.1"/>
    </source>
</evidence>
<protein>
    <recommendedName>
        <fullName evidence="8">Transposase</fullName>
    </recommendedName>
</protein>
<dbReference type="Proteomes" id="UP000568022">
    <property type="component" value="Unassembled WGS sequence"/>
</dbReference>
<accession>A0A7W8BJV4</accession>
<name>A0A7W8BJV4_9ACTN</name>
<keyword evidence="5" id="KW-0233">DNA recombination</keyword>
<proteinExistence type="inferred from homology"/>
<comment type="function">
    <text evidence="1">Required for the transposition of the insertion element.</text>
</comment>
<keyword evidence="3" id="KW-0815">Transposition</keyword>
<evidence type="ECO:0000256" key="5">
    <source>
        <dbReference type="ARBA" id="ARBA00023172"/>
    </source>
</evidence>
<keyword evidence="7" id="KW-1185">Reference proteome</keyword>
<dbReference type="GO" id="GO:0004803">
    <property type="term" value="F:transposase activity"/>
    <property type="evidence" value="ECO:0007669"/>
    <property type="project" value="InterPro"/>
</dbReference>
<reference evidence="6 7" key="1">
    <citation type="submission" date="2020-08" db="EMBL/GenBank/DDBJ databases">
        <title>Genomic Encyclopedia of Type Strains, Phase III (KMG-III): the genomes of soil and plant-associated and newly described type strains.</title>
        <authorList>
            <person name="Whitman W."/>
        </authorList>
    </citation>
    <scope>NUCLEOTIDE SEQUENCE [LARGE SCALE GENOMIC DNA]</scope>
    <source>
        <strain evidence="6 7">CECT 3226</strain>
    </source>
</reference>
<sequence>MALTRRRPVGLSGDAAGEAVGAFAAARAPVLGKLRVGSFSPSLLERRPRIDQTLHAVIVEAYVHGVPPSADRLVKARVDHRIDLTAFCGPAPSVPEGQRERGCLDL</sequence>
<evidence type="ECO:0008006" key="8">
    <source>
        <dbReference type="Google" id="ProtNLM"/>
    </source>
</evidence>
<evidence type="ECO:0000313" key="7">
    <source>
        <dbReference type="Proteomes" id="UP000568022"/>
    </source>
</evidence>
<comment type="similarity">
    <text evidence="2">Belongs to the transposase mutator family.</text>
</comment>
<organism evidence="6 7">
    <name type="scientific">Streptomyces griseoloalbus</name>
    <dbReference type="NCBI Taxonomy" id="67303"/>
    <lineage>
        <taxon>Bacteria</taxon>
        <taxon>Bacillati</taxon>
        <taxon>Actinomycetota</taxon>
        <taxon>Actinomycetes</taxon>
        <taxon>Kitasatosporales</taxon>
        <taxon>Streptomycetaceae</taxon>
        <taxon>Streptomyces</taxon>
    </lineage>
</organism>
<keyword evidence="4" id="KW-0238">DNA-binding</keyword>
<dbReference type="Pfam" id="PF00872">
    <property type="entry name" value="Transposase_mut"/>
    <property type="match status" value="1"/>
</dbReference>
<dbReference type="AlphaFoldDB" id="A0A7W8BJV4"/>
<dbReference type="GO" id="GO:0006313">
    <property type="term" value="P:DNA transposition"/>
    <property type="evidence" value="ECO:0007669"/>
    <property type="project" value="InterPro"/>
</dbReference>
<evidence type="ECO:0000256" key="2">
    <source>
        <dbReference type="ARBA" id="ARBA00010961"/>
    </source>
</evidence>
<gene>
    <name evidence="6" type="ORF">FHS32_001467</name>
</gene>
<dbReference type="InterPro" id="IPR001207">
    <property type="entry name" value="Transposase_mutator"/>
</dbReference>
<dbReference type="EMBL" id="JACHJE010000003">
    <property type="protein sequence ID" value="MBB5124735.1"/>
    <property type="molecule type" value="Genomic_DNA"/>
</dbReference>
<comment type="caution">
    <text evidence="6">The sequence shown here is derived from an EMBL/GenBank/DDBJ whole genome shotgun (WGS) entry which is preliminary data.</text>
</comment>
<evidence type="ECO:0000256" key="4">
    <source>
        <dbReference type="ARBA" id="ARBA00023125"/>
    </source>
</evidence>